<gene>
    <name evidence="1" type="ORF">OBBRIDRAFT_51398</name>
</gene>
<organism evidence="1 2">
    <name type="scientific">Obba rivulosa</name>
    <dbReference type="NCBI Taxonomy" id="1052685"/>
    <lineage>
        <taxon>Eukaryota</taxon>
        <taxon>Fungi</taxon>
        <taxon>Dikarya</taxon>
        <taxon>Basidiomycota</taxon>
        <taxon>Agaricomycotina</taxon>
        <taxon>Agaricomycetes</taxon>
        <taxon>Polyporales</taxon>
        <taxon>Gelatoporiaceae</taxon>
        <taxon>Obba</taxon>
    </lineage>
</organism>
<evidence type="ECO:0000313" key="1">
    <source>
        <dbReference type="EMBL" id="OCH94878.1"/>
    </source>
</evidence>
<evidence type="ECO:0000313" key="2">
    <source>
        <dbReference type="Proteomes" id="UP000250043"/>
    </source>
</evidence>
<protein>
    <submittedName>
        <fullName evidence="1">Uncharacterized protein</fullName>
    </submittedName>
</protein>
<name>A0A8E2DSF5_9APHY</name>
<proteinExistence type="predicted"/>
<dbReference type="Proteomes" id="UP000250043">
    <property type="component" value="Unassembled WGS sequence"/>
</dbReference>
<accession>A0A8E2DSF5</accession>
<keyword evidence="2" id="KW-1185">Reference proteome</keyword>
<dbReference type="EMBL" id="KV722340">
    <property type="protein sequence ID" value="OCH94878.1"/>
    <property type="molecule type" value="Genomic_DNA"/>
</dbReference>
<dbReference type="AlphaFoldDB" id="A0A8E2DSF5"/>
<sequence>MASPSHAVATTLFRSVAASPHATGISCLIATPTVQPHQAEFSFPCGFLQDEWTSCTRARMHKGRTGTTSGSKWWTPEERTSRLAKGGLWLPNPNLQFYLHSISKRFGSTFQQRRPGLGRTNCRRAAWGCFIVALSPTQNFQARVRRQYRIC</sequence>
<reference evidence="1 2" key="1">
    <citation type="submission" date="2016-07" db="EMBL/GenBank/DDBJ databases">
        <title>Draft genome of the white-rot fungus Obba rivulosa 3A-2.</title>
        <authorList>
            <consortium name="DOE Joint Genome Institute"/>
            <person name="Miettinen O."/>
            <person name="Riley R."/>
            <person name="Acob R."/>
            <person name="Barry K."/>
            <person name="Cullen D."/>
            <person name="De Vries R."/>
            <person name="Hainaut M."/>
            <person name="Hatakka A."/>
            <person name="Henrissat B."/>
            <person name="Hilden K."/>
            <person name="Kuo R."/>
            <person name="Labutti K."/>
            <person name="Lipzen A."/>
            <person name="Makela M.R."/>
            <person name="Sandor L."/>
            <person name="Spatafora J.W."/>
            <person name="Grigoriev I.V."/>
            <person name="Hibbett D.S."/>
        </authorList>
    </citation>
    <scope>NUCLEOTIDE SEQUENCE [LARGE SCALE GENOMIC DNA]</scope>
    <source>
        <strain evidence="1 2">3A-2</strain>
    </source>
</reference>